<name>A0AAW0EEH0_9AGAR</name>
<reference evidence="2 3" key="1">
    <citation type="journal article" date="2024" name="J Genomics">
        <title>Draft genome sequencing and assembly of Favolaschia claudopus CIRM-BRFM 2984 isolated from oak limbs.</title>
        <authorList>
            <person name="Navarro D."/>
            <person name="Drula E."/>
            <person name="Chaduli D."/>
            <person name="Cazenave R."/>
            <person name="Ahrendt S."/>
            <person name="Wang J."/>
            <person name="Lipzen A."/>
            <person name="Daum C."/>
            <person name="Barry K."/>
            <person name="Grigoriev I.V."/>
            <person name="Favel A."/>
            <person name="Rosso M.N."/>
            <person name="Martin F."/>
        </authorList>
    </citation>
    <scope>NUCLEOTIDE SEQUENCE [LARGE SCALE GENOMIC DNA]</scope>
    <source>
        <strain evidence="2 3">CIRM-BRFM 2984</strain>
    </source>
</reference>
<sequence length="419" mass="47647">MSEDSSSPAYAVQLRRLYAKATKTFAALPPDASPGTKAERRAIHEETNQIFKDIAQMLELPDDSESNEDETLVADEPEPPQDAPADPVEARAATIIPPPGTCGSRFLNAEDFRASLSAKAIGKRDELEDAAFRRLFAGYTDSEDNWVRILPQLIISGQRSVQAAALEPLLRARTPWGTLCEESIANDSIEDPCTRLLKTHKELALKAEMDNSVFFVDYVLRQIQILKFVILWTAHDDQRKWKTDYLNAAFELDFRQLHEERNRAPVDSQLRADKTVTLKTQMARYKKDYARVIKQRRDVLALYRKFGPGIFLDMYWDTVNPEGPSVSVKRSTTFGKLCEYVCSHLPYSPPPYENCELPMITHADNADSLYNILHILTDSTTVPEFVANFMRENPPDINNENWRWGRAVRASSDDEDEDE</sequence>
<comment type="caution">
    <text evidence="2">The sequence shown here is derived from an EMBL/GenBank/DDBJ whole genome shotgun (WGS) entry which is preliminary data.</text>
</comment>
<keyword evidence="3" id="KW-1185">Reference proteome</keyword>
<organism evidence="2 3">
    <name type="scientific">Favolaschia claudopus</name>
    <dbReference type="NCBI Taxonomy" id="2862362"/>
    <lineage>
        <taxon>Eukaryota</taxon>
        <taxon>Fungi</taxon>
        <taxon>Dikarya</taxon>
        <taxon>Basidiomycota</taxon>
        <taxon>Agaricomycotina</taxon>
        <taxon>Agaricomycetes</taxon>
        <taxon>Agaricomycetidae</taxon>
        <taxon>Agaricales</taxon>
        <taxon>Marasmiineae</taxon>
        <taxon>Mycenaceae</taxon>
        <taxon>Favolaschia</taxon>
    </lineage>
</organism>
<proteinExistence type="predicted"/>
<gene>
    <name evidence="2" type="ORF">R3P38DRAFT_3164959</name>
</gene>
<evidence type="ECO:0000313" key="2">
    <source>
        <dbReference type="EMBL" id="KAK7063967.1"/>
    </source>
</evidence>
<dbReference type="Proteomes" id="UP001362999">
    <property type="component" value="Unassembled WGS sequence"/>
</dbReference>
<protein>
    <submittedName>
        <fullName evidence="2">Uncharacterized protein</fullName>
    </submittedName>
</protein>
<dbReference type="EMBL" id="JAWWNJ010000001">
    <property type="protein sequence ID" value="KAK7063967.1"/>
    <property type="molecule type" value="Genomic_DNA"/>
</dbReference>
<accession>A0AAW0EEH0</accession>
<feature type="region of interest" description="Disordered" evidence="1">
    <location>
        <begin position="63"/>
        <end position="85"/>
    </location>
</feature>
<dbReference type="AlphaFoldDB" id="A0AAW0EEH0"/>
<evidence type="ECO:0000256" key="1">
    <source>
        <dbReference type="SAM" id="MobiDB-lite"/>
    </source>
</evidence>
<feature type="compositionally biased region" description="Acidic residues" evidence="1">
    <location>
        <begin position="63"/>
        <end position="79"/>
    </location>
</feature>
<evidence type="ECO:0000313" key="3">
    <source>
        <dbReference type="Proteomes" id="UP001362999"/>
    </source>
</evidence>